<reference evidence="2 3" key="1">
    <citation type="submission" date="2021-06" db="EMBL/GenBank/DDBJ databases">
        <authorList>
            <person name="Palmer J.M."/>
        </authorList>
    </citation>
    <scope>NUCLEOTIDE SEQUENCE [LARGE SCALE GENOMIC DNA]</scope>
    <source>
        <strain evidence="2 3">AS_MEX2019</strain>
        <tissue evidence="2">Muscle</tissue>
    </source>
</reference>
<name>A0ABV0ZTM8_9TELE</name>
<keyword evidence="1" id="KW-0812">Transmembrane</keyword>
<evidence type="ECO:0000313" key="3">
    <source>
        <dbReference type="Proteomes" id="UP001469553"/>
    </source>
</evidence>
<dbReference type="Proteomes" id="UP001469553">
    <property type="component" value="Unassembled WGS sequence"/>
</dbReference>
<keyword evidence="1" id="KW-1133">Transmembrane helix</keyword>
<dbReference type="EMBL" id="JAHRIP010072356">
    <property type="protein sequence ID" value="MEQ2309351.1"/>
    <property type="molecule type" value="Genomic_DNA"/>
</dbReference>
<accession>A0ABV0ZTM8</accession>
<proteinExistence type="predicted"/>
<comment type="caution">
    <text evidence="2">The sequence shown here is derived from an EMBL/GenBank/DDBJ whole genome shotgun (WGS) entry which is preliminary data.</text>
</comment>
<sequence>MFFIYEQSFSRGSRGVPRTEPTFFIGLLSFFNSLVLMLLLQQMMAEEFTLHNRLIEDMQHLAANTERPNLPQEVQSALSLLVDGFTVASPFQSVVQVNTDIFILLHHLHFFSHNGNTF</sequence>
<organism evidence="2 3">
    <name type="scientific">Ameca splendens</name>
    <dbReference type="NCBI Taxonomy" id="208324"/>
    <lineage>
        <taxon>Eukaryota</taxon>
        <taxon>Metazoa</taxon>
        <taxon>Chordata</taxon>
        <taxon>Craniata</taxon>
        <taxon>Vertebrata</taxon>
        <taxon>Euteleostomi</taxon>
        <taxon>Actinopterygii</taxon>
        <taxon>Neopterygii</taxon>
        <taxon>Teleostei</taxon>
        <taxon>Neoteleostei</taxon>
        <taxon>Acanthomorphata</taxon>
        <taxon>Ovalentaria</taxon>
        <taxon>Atherinomorphae</taxon>
        <taxon>Cyprinodontiformes</taxon>
        <taxon>Goodeidae</taxon>
        <taxon>Ameca</taxon>
    </lineage>
</organism>
<keyword evidence="3" id="KW-1185">Reference proteome</keyword>
<evidence type="ECO:0000313" key="2">
    <source>
        <dbReference type="EMBL" id="MEQ2309351.1"/>
    </source>
</evidence>
<protein>
    <submittedName>
        <fullName evidence="2">Uncharacterized protein</fullName>
    </submittedName>
</protein>
<feature type="transmembrane region" description="Helical" evidence="1">
    <location>
        <begin position="22"/>
        <end position="40"/>
    </location>
</feature>
<evidence type="ECO:0000256" key="1">
    <source>
        <dbReference type="SAM" id="Phobius"/>
    </source>
</evidence>
<gene>
    <name evidence="2" type="ORF">AMECASPLE_037719</name>
</gene>
<keyword evidence="1" id="KW-0472">Membrane</keyword>